<feature type="compositionally biased region" description="Basic residues" evidence="1">
    <location>
        <begin position="13"/>
        <end position="30"/>
    </location>
</feature>
<feature type="compositionally biased region" description="Basic residues" evidence="1">
    <location>
        <begin position="106"/>
        <end position="115"/>
    </location>
</feature>
<sequence length="115" mass="12022">DPRSAARAAPPPRLRRRPRADHGSGRHAAHGLRSGGSRARAPLPLGRALRGAVHRPPDAAPRAGRGRVGGGIGAPRPPHARGGDGARRHRRGGQCPPSPAPCSAARQHRPCTCRR</sequence>
<feature type="non-terminal residue" evidence="2">
    <location>
        <position position="1"/>
    </location>
</feature>
<accession>A0A6J4KT31</accession>
<gene>
    <name evidence="2" type="ORF">AVDCRST_MAG68-1506</name>
</gene>
<reference evidence="2" key="1">
    <citation type="submission" date="2020-02" db="EMBL/GenBank/DDBJ databases">
        <authorList>
            <person name="Meier V. D."/>
        </authorList>
    </citation>
    <scope>NUCLEOTIDE SEQUENCE</scope>
    <source>
        <strain evidence="2">AVDCRST_MAG68</strain>
    </source>
</reference>
<evidence type="ECO:0000313" key="2">
    <source>
        <dbReference type="EMBL" id="CAA9313426.1"/>
    </source>
</evidence>
<protein>
    <submittedName>
        <fullName evidence="2">Uncharacterized protein</fullName>
    </submittedName>
</protein>
<dbReference type="AlphaFoldDB" id="A0A6J4KT31"/>
<organism evidence="2">
    <name type="scientific">uncultured Gemmatimonadota bacterium</name>
    <dbReference type="NCBI Taxonomy" id="203437"/>
    <lineage>
        <taxon>Bacteria</taxon>
        <taxon>Pseudomonadati</taxon>
        <taxon>Gemmatimonadota</taxon>
        <taxon>environmental samples</taxon>
    </lineage>
</organism>
<name>A0A6J4KT31_9BACT</name>
<dbReference type="EMBL" id="CADCTW010000080">
    <property type="protein sequence ID" value="CAA9313426.1"/>
    <property type="molecule type" value="Genomic_DNA"/>
</dbReference>
<proteinExistence type="predicted"/>
<evidence type="ECO:0000256" key="1">
    <source>
        <dbReference type="SAM" id="MobiDB-lite"/>
    </source>
</evidence>
<feature type="non-terminal residue" evidence="2">
    <location>
        <position position="115"/>
    </location>
</feature>
<feature type="region of interest" description="Disordered" evidence="1">
    <location>
        <begin position="1"/>
        <end position="115"/>
    </location>
</feature>